<organism evidence="2 3">
    <name type="scientific">Hibiscus sabdariffa</name>
    <name type="common">roselle</name>
    <dbReference type="NCBI Taxonomy" id="183260"/>
    <lineage>
        <taxon>Eukaryota</taxon>
        <taxon>Viridiplantae</taxon>
        <taxon>Streptophyta</taxon>
        <taxon>Embryophyta</taxon>
        <taxon>Tracheophyta</taxon>
        <taxon>Spermatophyta</taxon>
        <taxon>Magnoliopsida</taxon>
        <taxon>eudicotyledons</taxon>
        <taxon>Gunneridae</taxon>
        <taxon>Pentapetalae</taxon>
        <taxon>rosids</taxon>
        <taxon>malvids</taxon>
        <taxon>Malvales</taxon>
        <taxon>Malvaceae</taxon>
        <taxon>Malvoideae</taxon>
        <taxon>Hibiscus</taxon>
    </lineage>
</organism>
<keyword evidence="3" id="KW-1185">Reference proteome</keyword>
<comment type="caution">
    <text evidence="2">The sequence shown here is derived from an EMBL/GenBank/DDBJ whole genome shotgun (WGS) entry which is preliminary data.</text>
</comment>
<feature type="region of interest" description="Disordered" evidence="1">
    <location>
        <begin position="75"/>
        <end position="140"/>
    </location>
</feature>
<evidence type="ECO:0000313" key="3">
    <source>
        <dbReference type="Proteomes" id="UP001472677"/>
    </source>
</evidence>
<sequence>MSLSAHSSSLVCLHHKGTLIYTSRFGQSSSTLLADTDPLAVPSVSLNDGSQFKAVGADTQVGPDGSKAHRSQLGHLVESNGEELDNEAGLISDGRHSSSLPSLQHDPEKEIVIQHEPEEEVATQSHVDHSSVSLQRDEVE</sequence>
<evidence type="ECO:0000256" key="1">
    <source>
        <dbReference type="SAM" id="MobiDB-lite"/>
    </source>
</evidence>
<dbReference type="EMBL" id="JBBPBM010000038">
    <property type="protein sequence ID" value="KAK8527442.1"/>
    <property type="molecule type" value="Genomic_DNA"/>
</dbReference>
<feature type="compositionally biased region" description="Polar residues" evidence="1">
    <location>
        <begin position="122"/>
        <end position="134"/>
    </location>
</feature>
<accession>A0ABR2D1V2</accession>
<gene>
    <name evidence="2" type="ORF">V6N12_054654</name>
</gene>
<dbReference type="Proteomes" id="UP001472677">
    <property type="component" value="Unassembled WGS sequence"/>
</dbReference>
<name>A0ABR2D1V2_9ROSI</name>
<reference evidence="2 3" key="1">
    <citation type="journal article" date="2024" name="G3 (Bethesda)">
        <title>Genome assembly of Hibiscus sabdariffa L. provides insights into metabolisms of medicinal natural products.</title>
        <authorList>
            <person name="Kim T."/>
        </authorList>
    </citation>
    <scope>NUCLEOTIDE SEQUENCE [LARGE SCALE GENOMIC DNA]</scope>
    <source>
        <strain evidence="2">TK-2024</strain>
        <tissue evidence="2">Old leaves</tissue>
    </source>
</reference>
<protein>
    <submittedName>
        <fullName evidence="2">Uncharacterized protein</fullName>
    </submittedName>
</protein>
<feature type="compositionally biased region" description="Basic and acidic residues" evidence="1">
    <location>
        <begin position="105"/>
        <end position="116"/>
    </location>
</feature>
<evidence type="ECO:0000313" key="2">
    <source>
        <dbReference type="EMBL" id="KAK8527442.1"/>
    </source>
</evidence>
<proteinExistence type="predicted"/>